<organism evidence="1 2">
    <name type="scientific">Clostridium boliviensis</name>
    <dbReference type="NCBI Taxonomy" id="318465"/>
    <lineage>
        <taxon>Bacteria</taxon>
        <taxon>Bacillati</taxon>
        <taxon>Bacillota</taxon>
        <taxon>Clostridia</taxon>
        <taxon>Eubacteriales</taxon>
        <taxon>Clostridiaceae</taxon>
        <taxon>Clostridium</taxon>
    </lineage>
</organism>
<sequence length="29" mass="3094">DDAIRAVRLFTSKMADAVLEGKQGEQSAS</sequence>
<keyword evidence="2" id="KW-1185">Reference proteome</keyword>
<evidence type="ECO:0000313" key="2">
    <source>
        <dbReference type="Proteomes" id="UP001276854"/>
    </source>
</evidence>
<comment type="caution">
    <text evidence="1">The sequence shown here is derived from an EMBL/GenBank/DDBJ whole genome shotgun (WGS) entry which is preliminary data.</text>
</comment>
<reference evidence="1 2" key="1">
    <citation type="submission" date="2023-10" db="EMBL/GenBank/DDBJ databases">
        <title>A novel Glycoside Hydrolase 43-Like Enzyme from Clostrdium boliviensis is an Endo-xylanase, and a Candidate for Xylooligosaccharides Production from Different Xylan Substrates.</title>
        <authorList>
            <person name="Alvarez M.T."/>
            <person name="Rocabado-Villegas L.R."/>
            <person name="Salas-Veizaga D.M."/>
            <person name="Linares-Pasten J.A."/>
            <person name="Gudmundsdottir E.E."/>
            <person name="Hreggvidsson G.O."/>
            <person name="Adlercreutz P."/>
            <person name="Nordberg Karlsson E."/>
        </authorList>
    </citation>
    <scope>NUCLEOTIDE SEQUENCE [LARGE SCALE GENOMIC DNA]</scope>
    <source>
        <strain evidence="1 2">E-1</strain>
    </source>
</reference>
<proteinExistence type="predicted"/>
<protein>
    <submittedName>
        <fullName evidence="1">30S ribosomal protein S2</fullName>
    </submittedName>
</protein>
<evidence type="ECO:0000313" key="1">
    <source>
        <dbReference type="EMBL" id="MDW2796038.1"/>
    </source>
</evidence>
<accession>A0ABU4GEI5</accession>
<feature type="non-terminal residue" evidence="1">
    <location>
        <position position="1"/>
    </location>
</feature>
<gene>
    <name evidence="1" type="ORF">RZO55_00355</name>
</gene>
<keyword evidence="1" id="KW-0687">Ribonucleoprotein</keyword>
<dbReference type="GO" id="GO:0005840">
    <property type="term" value="C:ribosome"/>
    <property type="evidence" value="ECO:0007669"/>
    <property type="project" value="UniProtKB-KW"/>
</dbReference>
<name>A0ABU4GEI5_9CLOT</name>
<dbReference type="EMBL" id="JAWONS010000003">
    <property type="protein sequence ID" value="MDW2796038.1"/>
    <property type="molecule type" value="Genomic_DNA"/>
</dbReference>
<dbReference type="Proteomes" id="UP001276854">
    <property type="component" value="Unassembled WGS sequence"/>
</dbReference>
<keyword evidence="1" id="KW-0689">Ribosomal protein</keyword>